<sequence>MDFNGATECMNNSFSLEEKEFAAEFAESKHLGKGDRALRSPGLCLDKAIKLSKKINDSN</sequence>
<comment type="caution">
    <text evidence="1">The sequence shown here is derived from an EMBL/GenBank/DDBJ whole genome shotgun (WGS) entry which is preliminary data.</text>
</comment>
<gene>
    <name evidence="1" type="ORF">ColLi_09450</name>
</gene>
<reference evidence="1 2" key="1">
    <citation type="submission" date="2021-07" db="EMBL/GenBank/DDBJ databases">
        <title>Genome data of Colletotrichum spaethianum.</title>
        <authorList>
            <person name="Utami Y.D."/>
            <person name="Hiruma K."/>
        </authorList>
    </citation>
    <scope>NUCLEOTIDE SEQUENCE [LARGE SCALE GENOMIC DNA]</scope>
    <source>
        <strain evidence="1 2">MAFF 242679</strain>
    </source>
</reference>
<organism evidence="1 2">
    <name type="scientific">Colletotrichum liriopes</name>
    <dbReference type="NCBI Taxonomy" id="708192"/>
    <lineage>
        <taxon>Eukaryota</taxon>
        <taxon>Fungi</taxon>
        <taxon>Dikarya</taxon>
        <taxon>Ascomycota</taxon>
        <taxon>Pezizomycotina</taxon>
        <taxon>Sordariomycetes</taxon>
        <taxon>Hypocreomycetidae</taxon>
        <taxon>Glomerellales</taxon>
        <taxon>Glomerellaceae</taxon>
        <taxon>Colletotrichum</taxon>
        <taxon>Colletotrichum spaethianum species complex</taxon>
    </lineage>
</organism>
<protein>
    <submittedName>
        <fullName evidence="1">Uncharacterized protein</fullName>
    </submittedName>
</protein>
<keyword evidence="2" id="KW-1185">Reference proteome</keyword>
<name>A0AA37GU97_9PEZI</name>
<dbReference type="AlphaFoldDB" id="A0AA37GU97"/>
<evidence type="ECO:0000313" key="2">
    <source>
        <dbReference type="Proteomes" id="UP001055172"/>
    </source>
</evidence>
<accession>A0AA37GU97</accession>
<evidence type="ECO:0000313" key="1">
    <source>
        <dbReference type="EMBL" id="GJC86612.1"/>
    </source>
</evidence>
<dbReference type="Proteomes" id="UP001055172">
    <property type="component" value="Unassembled WGS sequence"/>
</dbReference>
<proteinExistence type="predicted"/>
<dbReference type="EMBL" id="BPPX01000022">
    <property type="protein sequence ID" value="GJC86612.1"/>
    <property type="molecule type" value="Genomic_DNA"/>
</dbReference>